<sequence>MCCLAKSDNAAEALFCQR</sequence>
<organism evidence="1">
    <name type="scientific">Arundo donax</name>
    <name type="common">Giant reed</name>
    <name type="synonym">Donax arundinaceus</name>
    <dbReference type="NCBI Taxonomy" id="35708"/>
    <lineage>
        <taxon>Eukaryota</taxon>
        <taxon>Viridiplantae</taxon>
        <taxon>Streptophyta</taxon>
        <taxon>Embryophyta</taxon>
        <taxon>Tracheophyta</taxon>
        <taxon>Spermatophyta</taxon>
        <taxon>Magnoliopsida</taxon>
        <taxon>Liliopsida</taxon>
        <taxon>Poales</taxon>
        <taxon>Poaceae</taxon>
        <taxon>PACMAD clade</taxon>
        <taxon>Arundinoideae</taxon>
        <taxon>Arundineae</taxon>
        <taxon>Arundo</taxon>
    </lineage>
</organism>
<name>A0A0A8Z2N6_ARUDO</name>
<proteinExistence type="predicted"/>
<dbReference type="EMBL" id="GBRH01264281">
    <property type="protein sequence ID" value="JAD33614.1"/>
    <property type="molecule type" value="Transcribed_RNA"/>
</dbReference>
<evidence type="ECO:0000313" key="1">
    <source>
        <dbReference type="EMBL" id="JAD33614.1"/>
    </source>
</evidence>
<reference evidence="1" key="1">
    <citation type="submission" date="2014-09" db="EMBL/GenBank/DDBJ databases">
        <authorList>
            <person name="Magalhaes I.L.F."/>
            <person name="Oliveira U."/>
            <person name="Santos F.R."/>
            <person name="Vidigal T.H.D.A."/>
            <person name="Brescovit A.D."/>
            <person name="Santos A.J."/>
        </authorList>
    </citation>
    <scope>NUCLEOTIDE SEQUENCE</scope>
    <source>
        <tissue evidence="1">Shoot tissue taken approximately 20 cm above the soil surface</tissue>
    </source>
</reference>
<accession>A0A0A8Z2N6</accession>
<protein>
    <submittedName>
        <fullName evidence="1">Uncharacterized protein</fullName>
    </submittedName>
</protein>
<reference evidence="1" key="2">
    <citation type="journal article" date="2015" name="Data Brief">
        <title>Shoot transcriptome of the giant reed, Arundo donax.</title>
        <authorList>
            <person name="Barrero R.A."/>
            <person name="Guerrero F.D."/>
            <person name="Moolhuijzen P."/>
            <person name="Goolsby J.A."/>
            <person name="Tidwell J."/>
            <person name="Bellgard S.E."/>
            <person name="Bellgard M.I."/>
        </authorList>
    </citation>
    <scope>NUCLEOTIDE SEQUENCE</scope>
    <source>
        <tissue evidence="1">Shoot tissue taken approximately 20 cm above the soil surface</tissue>
    </source>
</reference>
<dbReference type="AlphaFoldDB" id="A0A0A8Z2N6"/>